<feature type="region of interest" description="Disordered" evidence="1">
    <location>
        <begin position="1"/>
        <end position="22"/>
    </location>
</feature>
<protein>
    <submittedName>
        <fullName evidence="2">Uncharacterized protein</fullName>
    </submittedName>
</protein>
<organism evidence="2 3">
    <name type="scientific">Rubus argutus</name>
    <name type="common">Southern blackberry</name>
    <dbReference type="NCBI Taxonomy" id="59490"/>
    <lineage>
        <taxon>Eukaryota</taxon>
        <taxon>Viridiplantae</taxon>
        <taxon>Streptophyta</taxon>
        <taxon>Embryophyta</taxon>
        <taxon>Tracheophyta</taxon>
        <taxon>Spermatophyta</taxon>
        <taxon>Magnoliopsida</taxon>
        <taxon>eudicotyledons</taxon>
        <taxon>Gunneridae</taxon>
        <taxon>Pentapetalae</taxon>
        <taxon>rosids</taxon>
        <taxon>fabids</taxon>
        <taxon>Rosales</taxon>
        <taxon>Rosaceae</taxon>
        <taxon>Rosoideae</taxon>
        <taxon>Rosoideae incertae sedis</taxon>
        <taxon>Rubus</taxon>
    </lineage>
</organism>
<gene>
    <name evidence="2" type="ORF">M0R45_031031</name>
</gene>
<reference evidence="2 3" key="1">
    <citation type="journal article" date="2023" name="G3 (Bethesda)">
        <title>A chromosome-length genome assembly and annotation of blackberry (Rubus argutus, cv. 'Hillquist').</title>
        <authorList>
            <person name="Bruna T."/>
            <person name="Aryal R."/>
            <person name="Dudchenko O."/>
            <person name="Sargent D.J."/>
            <person name="Mead D."/>
            <person name="Buti M."/>
            <person name="Cavallini A."/>
            <person name="Hytonen T."/>
            <person name="Andres J."/>
            <person name="Pham M."/>
            <person name="Weisz D."/>
            <person name="Mascagni F."/>
            <person name="Usai G."/>
            <person name="Natali L."/>
            <person name="Bassil N."/>
            <person name="Fernandez G.E."/>
            <person name="Lomsadze A."/>
            <person name="Armour M."/>
            <person name="Olukolu B."/>
            <person name="Poorten T."/>
            <person name="Britton C."/>
            <person name="Davik J."/>
            <person name="Ashrafi H."/>
            <person name="Aiden E.L."/>
            <person name="Borodovsky M."/>
            <person name="Worthington M."/>
        </authorList>
    </citation>
    <scope>NUCLEOTIDE SEQUENCE [LARGE SCALE GENOMIC DNA]</scope>
    <source>
        <strain evidence="2">PI 553951</strain>
    </source>
</reference>
<sequence length="105" mass="11046">MAVGAGTARRSGDRQQRSWGSSDGTRIWAGAVAEQLGGAGLMAVYGGGEDAAPSKWTWEGDRNGLFGGTAGQSFLVSMIGATTMKREHGLLGCVDLELVMVLNWW</sequence>
<evidence type="ECO:0000313" key="3">
    <source>
        <dbReference type="Proteomes" id="UP001457282"/>
    </source>
</evidence>
<name>A0AAW1WEZ4_RUBAR</name>
<evidence type="ECO:0000313" key="2">
    <source>
        <dbReference type="EMBL" id="KAK9922570.1"/>
    </source>
</evidence>
<dbReference type="EMBL" id="JBEDUW010000006">
    <property type="protein sequence ID" value="KAK9922570.1"/>
    <property type="molecule type" value="Genomic_DNA"/>
</dbReference>
<dbReference type="AlphaFoldDB" id="A0AAW1WEZ4"/>
<dbReference type="Proteomes" id="UP001457282">
    <property type="component" value="Unassembled WGS sequence"/>
</dbReference>
<evidence type="ECO:0000256" key="1">
    <source>
        <dbReference type="SAM" id="MobiDB-lite"/>
    </source>
</evidence>
<keyword evidence="3" id="KW-1185">Reference proteome</keyword>
<comment type="caution">
    <text evidence="2">The sequence shown here is derived from an EMBL/GenBank/DDBJ whole genome shotgun (WGS) entry which is preliminary data.</text>
</comment>
<accession>A0AAW1WEZ4</accession>
<proteinExistence type="predicted"/>